<dbReference type="EMBL" id="RJTM01000138">
    <property type="protein sequence ID" value="RNL78044.1"/>
    <property type="molecule type" value="Genomic_DNA"/>
</dbReference>
<evidence type="ECO:0000313" key="1">
    <source>
        <dbReference type="EMBL" id="RNL78044.1"/>
    </source>
</evidence>
<proteinExistence type="predicted"/>
<name>A0A3N0DQX1_SINP1</name>
<keyword evidence="2" id="KW-1185">Reference proteome</keyword>
<dbReference type="Proteomes" id="UP000267469">
    <property type="component" value="Unassembled WGS sequence"/>
</dbReference>
<reference evidence="1 2" key="1">
    <citation type="submission" date="2018-10" db="EMBL/GenBank/DDBJ databases">
        <title>Sinomicrobium pectinilyticum sp. nov., a pectinase-producing bacterium isolated from alkaline and saline soil, and emended description of the genus Sinomicrobium.</title>
        <authorList>
            <person name="Cheng B."/>
            <person name="Li C."/>
            <person name="Lai Q."/>
            <person name="Du M."/>
            <person name="Shao Z."/>
            <person name="Xu P."/>
            <person name="Yang C."/>
        </authorList>
    </citation>
    <scope>NUCLEOTIDE SEQUENCE [LARGE SCALE GENOMIC DNA]</scope>
    <source>
        <strain evidence="1 2">5DNS001</strain>
    </source>
</reference>
<comment type="caution">
    <text evidence="1">The sequence shown here is derived from an EMBL/GenBank/DDBJ whole genome shotgun (WGS) entry which is preliminary data.</text>
</comment>
<organism evidence="1 2">
    <name type="scientific">Sinomicrobium pectinilyticum</name>
    <dbReference type="NCBI Taxonomy" id="1084421"/>
    <lineage>
        <taxon>Bacteria</taxon>
        <taxon>Pseudomonadati</taxon>
        <taxon>Bacteroidota</taxon>
        <taxon>Flavobacteriia</taxon>
        <taxon>Flavobacteriales</taxon>
        <taxon>Flavobacteriaceae</taxon>
        <taxon>Sinomicrobium</taxon>
    </lineage>
</organism>
<gene>
    <name evidence="1" type="ORF">ED312_19790</name>
</gene>
<sequence length="91" mass="11152">MVHNYFFLFCGCKSTLLGINYKKYIYNISANRNFLLFFTQNCVRVKKNCKIVYYFCLNNLEHLFLRNINYYLQHRPIGLYSRHNFCTKKRT</sequence>
<accession>A0A3N0DQX1</accession>
<dbReference type="AlphaFoldDB" id="A0A3N0DQX1"/>
<evidence type="ECO:0000313" key="2">
    <source>
        <dbReference type="Proteomes" id="UP000267469"/>
    </source>
</evidence>
<protein>
    <submittedName>
        <fullName evidence="1">Uncharacterized protein</fullName>
    </submittedName>
</protein>